<protein>
    <recommendedName>
        <fullName evidence="4">AP2/ERF domain-containing protein</fullName>
    </recommendedName>
</protein>
<dbReference type="GO" id="GO:0003700">
    <property type="term" value="F:DNA-binding transcription factor activity"/>
    <property type="evidence" value="ECO:0007669"/>
    <property type="project" value="InterPro"/>
</dbReference>
<name>A0A345BRV2_9CAUD</name>
<dbReference type="RefSeq" id="YP_010097159.1">
    <property type="nucleotide sequence ID" value="NC_055757.1"/>
</dbReference>
<proteinExistence type="predicted"/>
<keyword evidence="2" id="KW-0238">DNA-binding</keyword>
<keyword evidence="3" id="KW-0804">Transcription</keyword>
<dbReference type="SUPFAM" id="SSF54060">
    <property type="entry name" value="His-Me finger endonucleases"/>
    <property type="match status" value="1"/>
</dbReference>
<dbReference type="InterPro" id="IPR036955">
    <property type="entry name" value="AP2/ERF_dom_sf"/>
</dbReference>
<dbReference type="Pfam" id="PF13392">
    <property type="entry name" value="HNH_3"/>
    <property type="match status" value="1"/>
</dbReference>
<dbReference type="Proteomes" id="UP000259557">
    <property type="component" value="Segment"/>
</dbReference>
<dbReference type="InterPro" id="IPR003615">
    <property type="entry name" value="HNH_nuc"/>
</dbReference>
<dbReference type="SMART" id="SM00380">
    <property type="entry name" value="AP2"/>
    <property type="match status" value="1"/>
</dbReference>
<dbReference type="InterPro" id="IPR044925">
    <property type="entry name" value="His-Me_finger_sf"/>
</dbReference>
<evidence type="ECO:0000313" key="5">
    <source>
        <dbReference type="EMBL" id="AXF53173.1"/>
    </source>
</evidence>
<evidence type="ECO:0000256" key="3">
    <source>
        <dbReference type="ARBA" id="ARBA00023163"/>
    </source>
</evidence>
<dbReference type="EMBL" id="MH560358">
    <property type="protein sequence ID" value="AXF53173.1"/>
    <property type="molecule type" value="Genomic_DNA"/>
</dbReference>
<evidence type="ECO:0000256" key="2">
    <source>
        <dbReference type="ARBA" id="ARBA00023125"/>
    </source>
</evidence>
<evidence type="ECO:0000256" key="1">
    <source>
        <dbReference type="ARBA" id="ARBA00023015"/>
    </source>
</evidence>
<dbReference type="InterPro" id="IPR016177">
    <property type="entry name" value="DNA-bd_dom_sf"/>
</dbReference>
<accession>A0A345BRV2</accession>
<dbReference type="Gene3D" id="3.30.730.10">
    <property type="entry name" value="AP2/ERF domain"/>
    <property type="match status" value="1"/>
</dbReference>
<dbReference type="GeneID" id="65114822"/>
<dbReference type="PROSITE" id="PS51032">
    <property type="entry name" value="AP2_ERF"/>
    <property type="match status" value="1"/>
</dbReference>
<sequence length="179" mass="20824">MIEVIHYTKEDEILYNRLHELFYEVDGKVYRRFSRGRSKAGSLVGGLKINPCGYRYWRLAVDGKEFQRSHVVYHMHHGHTPRKPLQIDHINTNSLDDRVSNLRPATVTQQMYNQNKQSDCTSSYIGVNWNKNSKKWEARIRANGKRIRLGLFDNEIDAAIAYNTAALSRDSKVNKLNDV</sequence>
<organism evidence="5 6">
    <name type="scientific">Escherichia virus KFS-EC</name>
    <dbReference type="NCBI Taxonomy" id="2250214"/>
    <lineage>
        <taxon>Viruses</taxon>
        <taxon>Duplodnaviria</taxon>
        <taxon>Heunggongvirae</taxon>
        <taxon>Uroviricota</taxon>
        <taxon>Caudoviricetes</taxon>
        <taxon>Pantevenvirales</taxon>
        <taxon>Straboviridae</taxon>
        <taxon>Krischvirus</taxon>
        <taxon>Krischvirus kfsec</taxon>
    </lineage>
</organism>
<feature type="domain" description="AP2/ERF" evidence="4">
    <location>
        <begin position="123"/>
        <end position="179"/>
    </location>
</feature>
<reference evidence="5 6" key="1">
    <citation type="submission" date="2018-07" db="EMBL/GenBank/DDBJ databases">
        <title>Characterization of a Novel Bacteriophage Infecting Escherichia coli O157:H7 for a Biocontrol Agent.</title>
        <authorList>
            <person name="Lee C."/>
            <person name="Choi I.Y."/>
            <person name="Park D.H."/>
            <person name="Park M.-K."/>
        </authorList>
    </citation>
    <scope>NUCLEOTIDE SEQUENCE [LARGE SCALE GENOMIC DNA]</scope>
</reference>
<dbReference type="Gene3D" id="3.90.75.20">
    <property type="match status" value="1"/>
</dbReference>
<evidence type="ECO:0000259" key="4">
    <source>
        <dbReference type="PROSITE" id="PS51032"/>
    </source>
</evidence>
<dbReference type="KEGG" id="vg:65114822"/>
<keyword evidence="1" id="KW-0805">Transcription regulation</keyword>
<dbReference type="InterPro" id="IPR001471">
    <property type="entry name" value="AP2/ERF_dom"/>
</dbReference>
<keyword evidence="6" id="KW-1185">Reference proteome</keyword>
<evidence type="ECO:0000313" key="6">
    <source>
        <dbReference type="Proteomes" id="UP000259557"/>
    </source>
</evidence>
<dbReference type="GO" id="GO:0003677">
    <property type="term" value="F:DNA binding"/>
    <property type="evidence" value="ECO:0007669"/>
    <property type="project" value="UniProtKB-KW"/>
</dbReference>
<dbReference type="SUPFAM" id="SSF54171">
    <property type="entry name" value="DNA-binding domain"/>
    <property type="match status" value="1"/>
</dbReference>